<organism evidence="2 3">
    <name type="scientific">Tatumella morbirosei</name>
    <dbReference type="NCBI Taxonomy" id="642227"/>
    <lineage>
        <taxon>Bacteria</taxon>
        <taxon>Pseudomonadati</taxon>
        <taxon>Pseudomonadota</taxon>
        <taxon>Gammaproteobacteria</taxon>
        <taxon>Enterobacterales</taxon>
        <taxon>Erwiniaceae</taxon>
        <taxon>Tatumella</taxon>
    </lineage>
</organism>
<dbReference type="RefSeq" id="WP_038022404.1">
    <property type="nucleotide sequence ID" value="NZ_JPKR02000003.1"/>
</dbReference>
<dbReference type="InterPro" id="IPR010657">
    <property type="entry name" value="ImpA_N"/>
</dbReference>
<proteinExistence type="predicted"/>
<dbReference type="NCBIfam" id="TIGR03363">
    <property type="entry name" value="VI_chp_8"/>
    <property type="match status" value="1"/>
</dbReference>
<accession>A0A095UDU9</accession>
<feature type="domain" description="ImpA N-terminal" evidence="1">
    <location>
        <begin position="9"/>
        <end position="130"/>
    </location>
</feature>
<dbReference type="eggNOG" id="COG3515">
    <property type="taxonomic scope" value="Bacteria"/>
</dbReference>
<keyword evidence="3" id="KW-1185">Reference proteome</keyword>
<evidence type="ECO:0000313" key="3">
    <source>
        <dbReference type="Proteomes" id="UP000029577"/>
    </source>
</evidence>
<dbReference type="EMBL" id="JPKR02000003">
    <property type="protein sequence ID" value="KGD72608.1"/>
    <property type="molecule type" value="Genomic_DNA"/>
</dbReference>
<gene>
    <name evidence="2" type="ORF">HA49_18120</name>
</gene>
<dbReference type="STRING" id="642227.HA49_18120"/>
<dbReference type="PANTHER" id="PTHR37951:SF1">
    <property type="entry name" value="TYPE VI SECRETION SYSTEM COMPONENT TSSA1"/>
    <property type="match status" value="1"/>
</dbReference>
<comment type="caution">
    <text evidence="2">The sequence shown here is derived from an EMBL/GenBank/DDBJ whole genome shotgun (WGS) entry which is preliminary data.</text>
</comment>
<sequence>MNVEKLLIPLREDAPCGDNLEYDAAFMALDQARNGKAEQQFGETIIPAEPPDWPLVARQALDLLERTRDIRLILILTEAWTYTRGLSGFASGLTLLTLSLERYWQSLHPPLEFDGQPDPMLRASALAALSEQSSLAVALRQCWLIKSNTGEISFRDATSLLDGSKSEIPGFPGGTTRLREELRQHGNAGAINVRTIYTQLQSLKSILAQYLEPADRPDISMIEKSISLLLPYCPLPEEKETLLTSNDAEGESLSVQTASSAKESPPALTDWRQVSLQSRADAELMLEKIRVYFLEHEPSHPAPIMLERVQRLIQLDFLEIIRDLAPDAVNQLQGLFGRTGE</sequence>
<name>A0A095UDU9_9GAMM</name>
<protein>
    <recommendedName>
        <fullName evidence="1">ImpA N-terminal domain-containing protein</fullName>
    </recommendedName>
</protein>
<evidence type="ECO:0000259" key="1">
    <source>
        <dbReference type="Pfam" id="PF06812"/>
    </source>
</evidence>
<dbReference type="Proteomes" id="UP000029577">
    <property type="component" value="Unassembled WGS sequence"/>
</dbReference>
<dbReference type="Pfam" id="PF06812">
    <property type="entry name" value="ImpA_N"/>
    <property type="match status" value="1"/>
</dbReference>
<evidence type="ECO:0000313" key="2">
    <source>
        <dbReference type="EMBL" id="KGD72608.1"/>
    </source>
</evidence>
<dbReference type="OrthoDB" id="9771118at2"/>
<dbReference type="PANTHER" id="PTHR37951">
    <property type="entry name" value="CYTOPLASMIC PROTEIN-RELATED"/>
    <property type="match status" value="1"/>
</dbReference>
<dbReference type="InterPro" id="IPR017740">
    <property type="entry name" value="TssA-like"/>
</dbReference>
<dbReference type="AlphaFoldDB" id="A0A095UDU9"/>
<reference evidence="2" key="1">
    <citation type="submission" date="2014-12" db="EMBL/GenBank/DDBJ databases">
        <title>The draft genome of the Tatumella morbirosei type strain, LMG23360T isolated from pineapple rot.</title>
        <authorList>
            <person name="Smits T.H."/>
            <person name="Palmer M."/>
            <person name="Venter S.N."/>
            <person name="Duffy B."/>
            <person name="Steenkamp E.T."/>
            <person name="Chan W.Y."/>
            <person name="Coutinho T.A."/>
            <person name="Coetzee M.P."/>
            <person name="De Maayer P."/>
        </authorList>
    </citation>
    <scope>NUCLEOTIDE SEQUENCE [LARGE SCALE GENOMIC DNA]</scope>
    <source>
        <strain evidence="2">LMG 23360</strain>
    </source>
</reference>